<dbReference type="Proteomes" id="UP001195571">
    <property type="component" value="Unassembled WGS sequence"/>
</dbReference>
<proteinExistence type="predicted"/>
<evidence type="ECO:0000313" key="1">
    <source>
        <dbReference type="EMBL" id="MBP5836046.1"/>
    </source>
</evidence>
<sequence>MNNKQKIIKISNIYLEVQARYLKTTEGNKRQWLAQNILVMVGDQQVKYDEVIINFTHIDDDNPEFFLQPGQVIKVLEGEIETNNMNQTLLNINIFRQTDEQERNKINHI</sequence>
<name>A0ABS5CYJ5_9MOLU</name>
<gene>
    <name evidence="1" type="ORF">CHTY_002275</name>
</gene>
<accession>A0ABS5CYJ5</accession>
<organism evidence="1 2">
    <name type="scientific">Candidatus Phytoplasma meliae</name>
    <dbReference type="NCBI Taxonomy" id="1848402"/>
    <lineage>
        <taxon>Bacteria</taxon>
        <taxon>Bacillati</taxon>
        <taxon>Mycoplasmatota</taxon>
        <taxon>Mollicutes</taxon>
        <taxon>Acholeplasmatales</taxon>
        <taxon>Acholeplasmataceae</taxon>
        <taxon>Candidatus Phytoplasma</taxon>
        <taxon>16SrXIII (Mexican periwinkle virescence group)</taxon>
    </lineage>
</organism>
<evidence type="ECO:0000313" key="2">
    <source>
        <dbReference type="Proteomes" id="UP001195571"/>
    </source>
</evidence>
<comment type="caution">
    <text evidence="1">The sequence shown here is derived from an EMBL/GenBank/DDBJ whole genome shotgun (WGS) entry which is preliminary data.</text>
</comment>
<dbReference type="EMBL" id="JACAOD020000009">
    <property type="protein sequence ID" value="MBP5836046.1"/>
    <property type="molecule type" value="Genomic_DNA"/>
</dbReference>
<keyword evidence="2" id="KW-1185">Reference proteome</keyword>
<reference evidence="1" key="1">
    <citation type="submission" date="2021-04" db="EMBL/GenBank/DDBJ databases">
        <title>Genomic features of Candidatus Phytoplasma meliae isolate ChTYXIII (1SrXIII-G).</title>
        <authorList>
            <person name="Fernandez F.D."/>
            <person name="Conci L.R."/>
        </authorList>
    </citation>
    <scope>NUCLEOTIDE SEQUENCE [LARGE SCALE GENOMIC DNA]</scope>
    <source>
        <strain evidence="1">ChTYXIII-Mo</strain>
    </source>
</reference>
<dbReference type="RefSeq" id="WP_203552310.1">
    <property type="nucleotide sequence ID" value="NZ_JACAOD020000009.1"/>
</dbReference>
<protein>
    <submittedName>
        <fullName evidence="1">Uncharacterized protein</fullName>
    </submittedName>
</protein>